<comment type="caution">
    <text evidence="2">The sequence shown here is derived from an EMBL/GenBank/DDBJ whole genome shotgun (WGS) entry which is preliminary data.</text>
</comment>
<evidence type="ECO:0000313" key="2">
    <source>
        <dbReference type="EMBL" id="KAF2869137.1"/>
    </source>
</evidence>
<accession>A0A7C8I2H8</accession>
<organism evidence="2 3">
    <name type="scientific">Massariosphaeria phaeospora</name>
    <dbReference type="NCBI Taxonomy" id="100035"/>
    <lineage>
        <taxon>Eukaryota</taxon>
        <taxon>Fungi</taxon>
        <taxon>Dikarya</taxon>
        <taxon>Ascomycota</taxon>
        <taxon>Pezizomycotina</taxon>
        <taxon>Dothideomycetes</taxon>
        <taxon>Pleosporomycetidae</taxon>
        <taxon>Pleosporales</taxon>
        <taxon>Pleosporales incertae sedis</taxon>
        <taxon>Massariosphaeria</taxon>
    </lineage>
</organism>
<name>A0A7C8I2H8_9PLEO</name>
<evidence type="ECO:0000313" key="3">
    <source>
        <dbReference type="Proteomes" id="UP000481861"/>
    </source>
</evidence>
<dbReference type="EMBL" id="JAADJZ010000017">
    <property type="protein sequence ID" value="KAF2869137.1"/>
    <property type="molecule type" value="Genomic_DNA"/>
</dbReference>
<sequence>MADNSDRLSVLLGRSQDNYKHLKSEMNIVESTVSRLEHAEQAHSQDLGSMEALARAWTEQVDQGRADLGTTLRLVQAANVELQHQIDVLKVDEASAIEEAMTATASSKAQIAKTTEKLRQLEGQITAGDNKLRDQDSQHKEKLRRLEEQITAGNNKLLD</sequence>
<feature type="region of interest" description="Disordered" evidence="1">
    <location>
        <begin position="122"/>
        <end position="159"/>
    </location>
</feature>
<gene>
    <name evidence="2" type="ORF">BDV95DRAFT_596797</name>
</gene>
<proteinExistence type="predicted"/>
<dbReference type="AlphaFoldDB" id="A0A7C8I2H8"/>
<keyword evidence="3" id="KW-1185">Reference proteome</keyword>
<dbReference type="Proteomes" id="UP000481861">
    <property type="component" value="Unassembled WGS sequence"/>
</dbReference>
<reference evidence="2 3" key="1">
    <citation type="submission" date="2020-01" db="EMBL/GenBank/DDBJ databases">
        <authorList>
            <consortium name="DOE Joint Genome Institute"/>
            <person name="Haridas S."/>
            <person name="Albert R."/>
            <person name="Binder M."/>
            <person name="Bloem J."/>
            <person name="Labutti K."/>
            <person name="Salamov A."/>
            <person name="Andreopoulos B."/>
            <person name="Baker S.E."/>
            <person name="Barry K."/>
            <person name="Bills G."/>
            <person name="Bluhm B.H."/>
            <person name="Cannon C."/>
            <person name="Castanera R."/>
            <person name="Culley D.E."/>
            <person name="Daum C."/>
            <person name="Ezra D."/>
            <person name="Gonzalez J.B."/>
            <person name="Henrissat B."/>
            <person name="Kuo A."/>
            <person name="Liang C."/>
            <person name="Lipzen A."/>
            <person name="Lutzoni F."/>
            <person name="Magnuson J."/>
            <person name="Mondo S."/>
            <person name="Nolan M."/>
            <person name="Ohm R."/>
            <person name="Pangilinan J."/>
            <person name="Park H.-J.H."/>
            <person name="Ramirez L."/>
            <person name="Alfaro M."/>
            <person name="Sun H."/>
            <person name="Tritt A."/>
            <person name="Yoshinaga Y."/>
            <person name="Zwiers L.-H.L."/>
            <person name="Turgeon B.G."/>
            <person name="Goodwin S.B."/>
            <person name="Spatafora J.W."/>
            <person name="Crous P.W."/>
            <person name="Grigoriev I.V."/>
        </authorList>
    </citation>
    <scope>NUCLEOTIDE SEQUENCE [LARGE SCALE GENOMIC DNA]</scope>
    <source>
        <strain evidence="2 3">CBS 611.86</strain>
    </source>
</reference>
<protein>
    <submittedName>
        <fullName evidence="2">Uncharacterized protein</fullName>
    </submittedName>
</protein>
<evidence type="ECO:0000256" key="1">
    <source>
        <dbReference type="SAM" id="MobiDB-lite"/>
    </source>
</evidence>
<feature type="compositionally biased region" description="Basic and acidic residues" evidence="1">
    <location>
        <begin position="130"/>
        <end position="148"/>
    </location>
</feature>